<dbReference type="Pfam" id="PF04404">
    <property type="entry name" value="ERF"/>
    <property type="match status" value="1"/>
</dbReference>
<name>A0A0R1UDU4_9LACO</name>
<evidence type="ECO:0000313" key="2">
    <source>
        <dbReference type="EMBL" id="KRL87819.1"/>
    </source>
</evidence>
<dbReference type="Proteomes" id="UP000050816">
    <property type="component" value="Unassembled WGS sequence"/>
</dbReference>
<feature type="compositionally biased region" description="Polar residues" evidence="1">
    <location>
        <begin position="134"/>
        <end position="143"/>
    </location>
</feature>
<organism evidence="2 3">
    <name type="scientific">Limosilactobacillus ingluviei DSM 15946</name>
    <dbReference type="NCBI Taxonomy" id="1423760"/>
    <lineage>
        <taxon>Bacteria</taxon>
        <taxon>Bacillati</taxon>
        <taxon>Bacillota</taxon>
        <taxon>Bacilli</taxon>
        <taxon>Lactobacillales</taxon>
        <taxon>Lactobacillaceae</taxon>
        <taxon>Limosilactobacillus</taxon>
    </lineage>
</organism>
<dbReference type="AlphaFoldDB" id="A0A0R1UDU4"/>
<gene>
    <name evidence="2" type="ORF">FC43_GL000922</name>
</gene>
<sequence length="253" mass="28319">MNMDLMMSETIGELTKGLAKFHSQLKQPKLNSENPFFHKNYLDLTGLQSAVDEAMKGTGLSYIQLVAGSNGQPTVRTVILHESGEFISSDTLQLRPDKTNPQGQGSAITYAKRYQLGAMFGISGEADDDGEAATNHQPQNRTYQQRQQSSRQAAPRQQRQQAASQPPQPSPEEQQQIDGLKTEYRNVLNGLVKQGAQKKEINNEVNNRLKRSIKDFTKKDELSKWTDALAMIQKIANERTQNLFEEVPEANAQ</sequence>
<feature type="region of interest" description="Disordered" evidence="1">
    <location>
        <begin position="122"/>
        <end position="176"/>
    </location>
</feature>
<dbReference type="EMBL" id="AZFK01000087">
    <property type="protein sequence ID" value="KRL87819.1"/>
    <property type="molecule type" value="Genomic_DNA"/>
</dbReference>
<protein>
    <recommendedName>
        <fullName evidence="4">Erf family protein</fullName>
    </recommendedName>
</protein>
<evidence type="ECO:0000313" key="3">
    <source>
        <dbReference type="Proteomes" id="UP000050816"/>
    </source>
</evidence>
<reference evidence="2 3" key="1">
    <citation type="journal article" date="2015" name="Genome Announc.">
        <title>Expanding the biotechnology potential of lactobacilli through comparative genomics of 213 strains and associated genera.</title>
        <authorList>
            <person name="Sun Z."/>
            <person name="Harris H.M."/>
            <person name="McCann A."/>
            <person name="Guo C."/>
            <person name="Argimon S."/>
            <person name="Zhang W."/>
            <person name="Yang X."/>
            <person name="Jeffery I.B."/>
            <person name="Cooney J.C."/>
            <person name="Kagawa T.F."/>
            <person name="Liu W."/>
            <person name="Song Y."/>
            <person name="Salvetti E."/>
            <person name="Wrobel A."/>
            <person name="Rasinkangas P."/>
            <person name="Parkhill J."/>
            <person name="Rea M.C."/>
            <person name="O'Sullivan O."/>
            <person name="Ritari J."/>
            <person name="Douillard F.P."/>
            <person name="Paul Ross R."/>
            <person name="Yang R."/>
            <person name="Briner A.E."/>
            <person name="Felis G.E."/>
            <person name="de Vos W.M."/>
            <person name="Barrangou R."/>
            <person name="Klaenhammer T.R."/>
            <person name="Caufield P.W."/>
            <person name="Cui Y."/>
            <person name="Zhang H."/>
            <person name="O'Toole P.W."/>
        </authorList>
    </citation>
    <scope>NUCLEOTIDE SEQUENCE [LARGE SCALE GENOMIC DNA]</scope>
    <source>
        <strain evidence="2 3">DSM 15946</strain>
    </source>
</reference>
<accession>A0A0R1UDU4</accession>
<dbReference type="InterPro" id="IPR007499">
    <property type="entry name" value="ERF_bacteria_virus"/>
</dbReference>
<dbReference type="PATRIC" id="fig|1423760.3.peg.948"/>
<feature type="compositionally biased region" description="Low complexity" evidence="1">
    <location>
        <begin position="144"/>
        <end position="176"/>
    </location>
</feature>
<comment type="caution">
    <text evidence="2">The sequence shown here is derived from an EMBL/GenBank/DDBJ whole genome shotgun (WGS) entry which is preliminary data.</text>
</comment>
<evidence type="ECO:0008006" key="4">
    <source>
        <dbReference type="Google" id="ProtNLM"/>
    </source>
</evidence>
<proteinExistence type="predicted"/>
<evidence type="ECO:0000256" key="1">
    <source>
        <dbReference type="SAM" id="MobiDB-lite"/>
    </source>
</evidence>